<dbReference type="AlphaFoldDB" id="A0A1T0A5N4"/>
<evidence type="ECO:0000313" key="1">
    <source>
        <dbReference type="EMBL" id="OOR91045.1"/>
    </source>
</evidence>
<keyword evidence="2" id="KW-1185">Reference proteome</keyword>
<proteinExistence type="predicted"/>
<reference evidence="1 2" key="1">
    <citation type="submission" date="2017-02" db="EMBL/GenBank/DDBJ databases">
        <title>Draft genome sequence of Moraxella caviae CCUG 355 type strain.</title>
        <authorList>
            <person name="Engstrom-Jakobsson H."/>
            <person name="Salva-Serra F."/>
            <person name="Thorell K."/>
            <person name="Gonzales-Siles L."/>
            <person name="Karlsson R."/>
            <person name="Boulund F."/>
            <person name="Engstrand L."/>
            <person name="Moore E."/>
        </authorList>
    </citation>
    <scope>NUCLEOTIDE SEQUENCE [LARGE SCALE GENOMIC DNA]</scope>
    <source>
        <strain evidence="1 2">CCUG 355</strain>
    </source>
</reference>
<name>A0A1T0A5N4_9GAMM</name>
<organism evidence="1 2">
    <name type="scientific">Moraxella caviae</name>
    <dbReference type="NCBI Taxonomy" id="34060"/>
    <lineage>
        <taxon>Bacteria</taxon>
        <taxon>Pseudomonadati</taxon>
        <taxon>Pseudomonadota</taxon>
        <taxon>Gammaproteobacteria</taxon>
        <taxon>Moraxellales</taxon>
        <taxon>Moraxellaceae</taxon>
        <taxon>Moraxella</taxon>
    </lineage>
</organism>
<dbReference type="EMBL" id="MUXU01000025">
    <property type="protein sequence ID" value="OOR91045.1"/>
    <property type="molecule type" value="Genomic_DNA"/>
</dbReference>
<sequence>RHAGTQCYIITIIKHRHVFLDEWILLIVIHRVWVVKLKAGFADYQQFKLQSITNPTHKFVN</sequence>
<dbReference type="Proteomes" id="UP000190435">
    <property type="component" value="Unassembled WGS sequence"/>
</dbReference>
<accession>A0A1T0A5N4</accession>
<feature type="non-terminal residue" evidence="1">
    <location>
        <position position="1"/>
    </location>
</feature>
<protein>
    <submittedName>
        <fullName evidence="1">Uncharacterized protein</fullName>
    </submittedName>
</protein>
<evidence type="ECO:0000313" key="2">
    <source>
        <dbReference type="Proteomes" id="UP000190435"/>
    </source>
</evidence>
<comment type="caution">
    <text evidence="1">The sequence shown here is derived from an EMBL/GenBank/DDBJ whole genome shotgun (WGS) entry which is preliminary data.</text>
</comment>
<gene>
    <name evidence="1" type="ORF">B0181_03680</name>
</gene>
<dbReference type="STRING" id="34060.B0181_03680"/>